<proteinExistence type="predicted"/>
<dbReference type="GO" id="GO:0005739">
    <property type="term" value="C:mitochondrion"/>
    <property type="evidence" value="ECO:0007669"/>
    <property type="project" value="TreeGrafter"/>
</dbReference>
<dbReference type="PANTHER" id="PTHR13832:SF792">
    <property type="entry name" value="GM14286P"/>
    <property type="match status" value="1"/>
</dbReference>
<dbReference type="EMBL" id="CAEFZW010000002">
    <property type="protein sequence ID" value="CAB4253266.1"/>
    <property type="molecule type" value="Genomic_DNA"/>
</dbReference>
<dbReference type="InterPro" id="IPR001932">
    <property type="entry name" value="PPM-type_phosphatase-like_dom"/>
</dbReference>
<dbReference type="InterPro" id="IPR036457">
    <property type="entry name" value="PPM-type-like_dom_sf"/>
</dbReference>
<organism evidence="2 3">
    <name type="scientific">Maudiozyma barnettii</name>
    <dbReference type="NCBI Taxonomy" id="61262"/>
    <lineage>
        <taxon>Eukaryota</taxon>
        <taxon>Fungi</taxon>
        <taxon>Dikarya</taxon>
        <taxon>Ascomycota</taxon>
        <taxon>Saccharomycotina</taxon>
        <taxon>Saccharomycetes</taxon>
        <taxon>Saccharomycetales</taxon>
        <taxon>Saccharomycetaceae</taxon>
        <taxon>Maudiozyma</taxon>
    </lineage>
</organism>
<reference evidence="2 3" key="1">
    <citation type="submission" date="2020-05" db="EMBL/GenBank/DDBJ databases">
        <authorList>
            <person name="Casaregola S."/>
            <person name="Devillers H."/>
            <person name="Grondin C."/>
        </authorList>
    </citation>
    <scope>NUCLEOTIDE SEQUENCE [LARGE SCALE GENOMIC DNA]</scope>
    <source>
        <strain evidence="2 3">CLIB 1767</strain>
    </source>
</reference>
<dbReference type="RefSeq" id="XP_041405304.1">
    <property type="nucleotide sequence ID" value="XM_041549370.1"/>
</dbReference>
<evidence type="ECO:0000313" key="2">
    <source>
        <dbReference type="EMBL" id="CAB4253266.1"/>
    </source>
</evidence>
<dbReference type="GO" id="GO:0004741">
    <property type="term" value="F:[pyruvate dehydrogenase (acetyl-transferring)]-phosphatase activity"/>
    <property type="evidence" value="ECO:0007669"/>
    <property type="project" value="TreeGrafter"/>
</dbReference>
<dbReference type="SMART" id="SM00332">
    <property type="entry name" value="PP2Cc"/>
    <property type="match status" value="1"/>
</dbReference>
<dbReference type="InterPro" id="IPR015655">
    <property type="entry name" value="PP2C"/>
</dbReference>
<dbReference type="Pfam" id="PF00481">
    <property type="entry name" value="PP2C"/>
    <property type="match status" value="1"/>
</dbReference>
<name>A0A8H2VDE2_9SACH</name>
<evidence type="ECO:0000313" key="3">
    <source>
        <dbReference type="Proteomes" id="UP000644660"/>
    </source>
</evidence>
<dbReference type="CDD" id="cd00143">
    <property type="entry name" value="PP2Cc"/>
    <property type="match status" value="1"/>
</dbReference>
<gene>
    <name evidence="2" type="ORF">KABA2_02S15488</name>
</gene>
<dbReference type="Proteomes" id="UP000644660">
    <property type="component" value="Unassembled WGS sequence"/>
</dbReference>
<evidence type="ECO:0000259" key="1">
    <source>
        <dbReference type="PROSITE" id="PS51746"/>
    </source>
</evidence>
<dbReference type="GeneID" id="64856422"/>
<dbReference type="AlphaFoldDB" id="A0A8H2VDE2"/>
<dbReference type="PROSITE" id="PS51746">
    <property type="entry name" value="PPM_2"/>
    <property type="match status" value="1"/>
</dbReference>
<dbReference type="Gene3D" id="3.60.40.10">
    <property type="entry name" value="PPM-type phosphatase domain"/>
    <property type="match status" value="1"/>
</dbReference>
<dbReference type="PANTHER" id="PTHR13832">
    <property type="entry name" value="PROTEIN PHOSPHATASE 2C"/>
    <property type="match status" value="1"/>
</dbReference>
<dbReference type="OrthoDB" id="420076at2759"/>
<comment type="caution">
    <text evidence="2">The sequence shown here is derived from an EMBL/GenBank/DDBJ whole genome shotgun (WGS) entry which is preliminary data.</text>
</comment>
<accession>A0A8H2VDE2</accession>
<dbReference type="SUPFAM" id="SSF81606">
    <property type="entry name" value="PP2C-like"/>
    <property type="match status" value="1"/>
</dbReference>
<protein>
    <submittedName>
        <fullName evidence="2">Similar to Saccharomyces cerevisiae YOR090C PTC5 Mitochondrial type 2C protein phosphatase (PP2C)</fullName>
    </submittedName>
</protein>
<sequence>MLLPRANRTITRYSRHGEWIGRFVHRSYISNSKHKNSCNYYSTTASSNLGKNIFRRSRKFSKDIGWALLGGSGLMLASYSWLGSSSISLDAIDGIKHYSTKVANKSATITLLTDSEIDKKLRGLEQSYIVNRNKGITRYDVAQLPSNNPIEDNHIEQVITVPIKDTEEDLYFFGIFDGHSGPFTSAKLSKDMVRYVAKQLSPFYSSPKSEGSSEQVDSAIIDAFVQLDQDIIQQSFKQLFRDPSQENMVNVLPAISGSCALLSLYNSKDMSLKVAVTGDSRALIGGIDENSNWFVKALSIDQTGDNLDEVARIQNEHPGEPNAVRRGRVLGCLQPSRAFGDYRYKLKEVDGKKLSDLPDHVKIYFRSEPRDLLTPPYVTSKPEITTTTVHNNVKFMIMGSDGLFELLTNEEIVGLVAKWQEQYMTQNQSTRKNITAQTGKLPLVKDLTSDKSSQRPAFRYKKKDNSNATDYLLEDPNVATHLIRNALSAGGQKEYVSTLTSIPSPMSRKYRDDLTVTVAFFGESEKKDGSLEINHEATTPPKPKL</sequence>
<feature type="domain" description="PPM-type phosphatase" evidence="1">
    <location>
        <begin position="152"/>
        <end position="521"/>
    </location>
</feature>
<keyword evidence="3" id="KW-1185">Reference proteome</keyword>